<protein>
    <submittedName>
        <fullName evidence="5">IPT/TIG domain-containing protein</fullName>
    </submittedName>
</protein>
<proteinExistence type="predicted"/>
<evidence type="ECO:0000256" key="3">
    <source>
        <dbReference type="SAM" id="SignalP"/>
    </source>
</evidence>
<gene>
    <name evidence="5" type="ORF">SAMN05443572_104653</name>
</gene>
<keyword evidence="1 3" id="KW-0732">Signal</keyword>
<dbReference type="Pfam" id="PF01833">
    <property type="entry name" value="TIG"/>
    <property type="match status" value="6"/>
</dbReference>
<dbReference type="PANTHER" id="PTHR46769">
    <property type="entry name" value="POLYCYSTIC KIDNEY AND HEPATIC DISEASE 1 (AUTOSOMAL RECESSIVE)-LIKE 1"/>
    <property type="match status" value="1"/>
</dbReference>
<evidence type="ECO:0000256" key="2">
    <source>
        <dbReference type="SAM" id="MobiDB-lite"/>
    </source>
</evidence>
<dbReference type="EMBL" id="FOIB01000004">
    <property type="protein sequence ID" value="SEU06059.1"/>
    <property type="molecule type" value="Genomic_DNA"/>
</dbReference>
<dbReference type="CDD" id="cd00102">
    <property type="entry name" value="IPT"/>
    <property type="match status" value="2"/>
</dbReference>
<dbReference type="SUPFAM" id="SSF81296">
    <property type="entry name" value="E set domains"/>
    <property type="match status" value="5"/>
</dbReference>
<keyword evidence="6" id="KW-1185">Reference proteome</keyword>
<feature type="domain" description="IPT/TIG" evidence="4">
    <location>
        <begin position="324"/>
        <end position="407"/>
    </location>
</feature>
<dbReference type="PANTHER" id="PTHR46769:SF2">
    <property type="entry name" value="FIBROCYSTIN-L ISOFORM 2 PRECURSOR-RELATED"/>
    <property type="match status" value="1"/>
</dbReference>
<evidence type="ECO:0000313" key="6">
    <source>
        <dbReference type="Proteomes" id="UP000183760"/>
    </source>
</evidence>
<feature type="chain" id="PRO_5045227426" evidence="3">
    <location>
        <begin position="21"/>
        <end position="1024"/>
    </location>
</feature>
<evidence type="ECO:0000256" key="1">
    <source>
        <dbReference type="ARBA" id="ARBA00022729"/>
    </source>
</evidence>
<feature type="domain" description="IPT/TIG" evidence="4">
    <location>
        <begin position="234"/>
        <end position="317"/>
    </location>
</feature>
<feature type="domain" description="IPT/TIG" evidence="4">
    <location>
        <begin position="152"/>
        <end position="232"/>
    </location>
</feature>
<dbReference type="SMART" id="SM00429">
    <property type="entry name" value="IPT"/>
    <property type="match status" value="5"/>
</dbReference>
<dbReference type="Proteomes" id="UP000183760">
    <property type="component" value="Unassembled WGS sequence"/>
</dbReference>
<name>A0ABY1CIB5_MYXFU</name>
<feature type="signal peptide" evidence="3">
    <location>
        <begin position="1"/>
        <end position="20"/>
    </location>
</feature>
<dbReference type="InterPro" id="IPR013783">
    <property type="entry name" value="Ig-like_fold"/>
</dbReference>
<dbReference type="InterPro" id="IPR002909">
    <property type="entry name" value="IPT_dom"/>
</dbReference>
<dbReference type="PROSITE" id="PS51257">
    <property type="entry name" value="PROKAR_LIPOPROTEIN"/>
    <property type="match status" value="1"/>
</dbReference>
<feature type="domain" description="IPT/TIG" evidence="4">
    <location>
        <begin position="494"/>
        <end position="577"/>
    </location>
</feature>
<dbReference type="InterPro" id="IPR014756">
    <property type="entry name" value="Ig_E-set"/>
</dbReference>
<reference evidence="5 6" key="1">
    <citation type="submission" date="2016-10" db="EMBL/GenBank/DDBJ databases">
        <authorList>
            <person name="Varghese N."/>
            <person name="Submissions S."/>
        </authorList>
    </citation>
    <scope>NUCLEOTIDE SEQUENCE [LARGE SCALE GENOMIC DNA]</scope>
    <source>
        <strain evidence="5 6">DSM 16525</strain>
    </source>
</reference>
<accession>A0ABY1CIB5</accession>
<dbReference type="CDD" id="cd00603">
    <property type="entry name" value="IPT_PCSR"/>
    <property type="match status" value="2"/>
</dbReference>
<feature type="region of interest" description="Disordered" evidence="2">
    <location>
        <begin position="24"/>
        <end position="53"/>
    </location>
</feature>
<feature type="domain" description="IPT/TIG" evidence="4">
    <location>
        <begin position="54"/>
        <end position="147"/>
    </location>
</feature>
<evidence type="ECO:0000259" key="4">
    <source>
        <dbReference type="SMART" id="SM00429"/>
    </source>
</evidence>
<dbReference type="InterPro" id="IPR052387">
    <property type="entry name" value="Fibrocystin"/>
</dbReference>
<comment type="caution">
    <text evidence="5">The sequence shown here is derived from an EMBL/GenBank/DDBJ whole genome shotgun (WGS) entry which is preliminary data.</text>
</comment>
<sequence length="1024" mass="106463">MRPTSSRVFILLAMLLVACGGTSRPPGTQPDAGGVPDAGTKDAGTHVDAGAPSAPVIQSALPTRGERGGGTWVTLKGRGFVEGVARGAPEAAARTTLRVGSNPVRDFQLIDDSTLDLRTPPGVAGTVDLTLENPNGTAVCESCFTYVETFDVRALSKDTGALSGGETVSLLGEGFPEGLQVLFGGMASPSVARASSSELRVLVPRGRVAGSVDVRVHGHGVGDVLRRAYRYIEDTRVTQVSPLTGPREGGTVTVITGQGFEGATQVLLGDTPATSLQVESSTRIVVTTPPAQSIGVVPIRIATPRGTWTVRQGFAYVDDSASAPLALHGVFPRVGAQDDGTVTLMGTALDAPDLSVTFDALPAQVVSATATTATVRVPPRGTLPRTVSVSVQSGAMSASLTQGYTFRLALDQVTPNHGSATGETQTRLTGSALPPDAVVRVGALLAPQVTESSETELRFLTPTGGAGAHSLHVSSASDPENEALLPASFTYDAALTLSQVEPSRGAVAGGARVTVRGAGFADGTSVMFGGEPATDVLIHDAHTLTCRIPASRIQGPVEVAVVQDTQRSALPESFHYFDPRGPGGLSGESLTGTLNVTVLDTSSGSYGQPVSGATVLLGPDPTPILQGGTDARGQLTLSDSRIAGVQVITVFKPGHDAVTVAGIRSENLTVYLRRLDSEGNPGNPPVPATARISGRVRGFKPPRPLGPNEVLEARVFVAQSSPASGPPFTGTGDRRAETWRVREDGGSFLVLAQPGLRAVYAVLGVLRDGVDFEPYLLGIRRGVAASGTRAAENQDVIFDMHLDVTAPLTVEGPLVIAGEEARHQVYAWLDLGAEGLVPHPHNWGTGTRLYTSVEGPGPRLTFPQLPHVDGANLLFLDLLRGTTAYPQSLLYHRQPGALEGGVTLAPMLPLPVFTQPGVRFEGTVSWTPTSSSATPAVQLLTLLAPGTEGGVRWTAVLPGGQTQVTLPGPALAALRAELPEGARLRADLSAARVPRFEYSQWTYDALSTATWTAYVLGRSEVFDP</sequence>
<dbReference type="Gene3D" id="2.60.40.10">
    <property type="entry name" value="Immunoglobulins"/>
    <property type="match status" value="6"/>
</dbReference>
<evidence type="ECO:0000313" key="5">
    <source>
        <dbReference type="EMBL" id="SEU06059.1"/>
    </source>
</evidence>
<dbReference type="RefSeq" id="WP_083560073.1">
    <property type="nucleotide sequence ID" value="NZ_BJXR01000017.1"/>
</dbReference>
<organism evidence="5 6">
    <name type="scientific">Myxococcus fulvus</name>
    <dbReference type="NCBI Taxonomy" id="33"/>
    <lineage>
        <taxon>Bacteria</taxon>
        <taxon>Pseudomonadati</taxon>
        <taxon>Myxococcota</taxon>
        <taxon>Myxococcia</taxon>
        <taxon>Myxococcales</taxon>
        <taxon>Cystobacterineae</taxon>
        <taxon>Myxococcaceae</taxon>
        <taxon>Myxococcus</taxon>
    </lineage>
</organism>